<dbReference type="EMBL" id="CP064942">
    <property type="protein sequence ID" value="QPH52859.1"/>
    <property type="molecule type" value="Genomic_DNA"/>
</dbReference>
<evidence type="ECO:0000313" key="1">
    <source>
        <dbReference type="EMBL" id="QPH52859.1"/>
    </source>
</evidence>
<sequence>MQQARTDIRACSTEANQSADTAMVGTSIGMALAGGLVGLAATASDDSDLRARAEANGMDACLSRSGYSRRILTQAELDALDARTDPNRTALLDYLVAGGDLATYPGV</sequence>
<accession>A0A7S9LPF7</accession>
<dbReference type="RefSeq" id="WP_196102070.1">
    <property type="nucleotide sequence ID" value="NZ_CP064942.1"/>
</dbReference>
<keyword evidence="2" id="KW-1185">Reference proteome</keyword>
<name>A0A7S9LPF7_9RHOB</name>
<organism evidence="1 2">
    <name type="scientific">Pontivivens ytuae</name>
    <dbReference type="NCBI Taxonomy" id="2789856"/>
    <lineage>
        <taxon>Bacteria</taxon>
        <taxon>Pseudomonadati</taxon>
        <taxon>Pseudomonadota</taxon>
        <taxon>Alphaproteobacteria</taxon>
        <taxon>Rhodobacterales</taxon>
        <taxon>Paracoccaceae</taxon>
        <taxon>Pontivivens</taxon>
    </lineage>
</organism>
<protein>
    <submittedName>
        <fullName evidence="1">Uncharacterized protein</fullName>
    </submittedName>
</protein>
<dbReference type="Proteomes" id="UP000594800">
    <property type="component" value="Chromosome"/>
</dbReference>
<dbReference type="KEGG" id="poz:I0K15_13710"/>
<evidence type="ECO:0000313" key="2">
    <source>
        <dbReference type="Proteomes" id="UP000594800"/>
    </source>
</evidence>
<dbReference type="AlphaFoldDB" id="A0A7S9LPF7"/>
<gene>
    <name evidence="1" type="ORF">I0K15_13710</name>
</gene>
<proteinExistence type="predicted"/>
<reference evidence="1 2" key="1">
    <citation type="submission" date="2020-11" db="EMBL/GenBank/DDBJ databases">
        <title>Description of Pontivivens ytuae sp. nov. isolated from deep sea sediment of Mariana Trench.</title>
        <authorList>
            <person name="Wang Z."/>
            <person name="Sun Q.-L."/>
            <person name="Xu X.-D."/>
            <person name="Tang Y.-Z."/>
            <person name="Zhang J."/>
        </authorList>
    </citation>
    <scope>NUCLEOTIDE SEQUENCE [LARGE SCALE GENOMIC DNA]</scope>
    <source>
        <strain evidence="1 2">MT2928</strain>
    </source>
</reference>